<feature type="non-terminal residue" evidence="2">
    <location>
        <position position="1"/>
    </location>
</feature>
<organism evidence="2">
    <name type="scientific">marine sediment metagenome</name>
    <dbReference type="NCBI Taxonomy" id="412755"/>
    <lineage>
        <taxon>unclassified sequences</taxon>
        <taxon>metagenomes</taxon>
        <taxon>ecological metagenomes</taxon>
    </lineage>
</organism>
<gene>
    <name evidence="2" type="ORF">S01H1_41660</name>
</gene>
<reference evidence="2" key="1">
    <citation type="journal article" date="2014" name="Front. Microbiol.">
        <title>High frequency of phylogenetically diverse reductive dehalogenase-homologous genes in deep subseafloor sedimentary metagenomes.</title>
        <authorList>
            <person name="Kawai M."/>
            <person name="Futagami T."/>
            <person name="Toyoda A."/>
            <person name="Takaki Y."/>
            <person name="Nishi S."/>
            <person name="Hori S."/>
            <person name="Arai W."/>
            <person name="Tsubouchi T."/>
            <person name="Morono Y."/>
            <person name="Uchiyama I."/>
            <person name="Ito T."/>
            <person name="Fujiyama A."/>
            <person name="Inagaki F."/>
            <person name="Takami H."/>
        </authorList>
    </citation>
    <scope>NUCLEOTIDE SEQUENCE</scope>
    <source>
        <strain evidence="2">Expedition CK06-06</strain>
    </source>
</reference>
<dbReference type="EMBL" id="BARS01026439">
    <property type="protein sequence ID" value="GAG00874.1"/>
    <property type="molecule type" value="Genomic_DNA"/>
</dbReference>
<accession>X0U524</accession>
<dbReference type="AlphaFoldDB" id="X0U524"/>
<comment type="caution">
    <text evidence="2">The sequence shown here is derived from an EMBL/GenBank/DDBJ whole genome shotgun (WGS) entry which is preliminary data.</text>
</comment>
<name>X0U524_9ZZZZ</name>
<dbReference type="InterPro" id="IPR048769">
    <property type="entry name" value="HepT-like_dom"/>
</dbReference>
<evidence type="ECO:0000259" key="1">
    <source>
        <dbReference type="Pfam" id="PF20797"/>
    </source>
</evidence>
<dbReference type="Pfam" id="PF20797">
    <property type="entry name" value="HepT-like_2"/>
    <property type="match status" value="1"/>
</dbReference>
<protein>
    <recommendedName>
        <fullName evidence="1">HepT-like domain-containing protein</fullName>
    </recommendedName>
</protein>
<evidence type="ECO:0000313" key="2">
    <source>
        <dbReference type="EMBL" id="GAG00874.1"/>
    </source>
</evidence>
<feature type="domain" description="HepT-like" evidence="1">
    <location>
        <begin position="12"/>
        <end position="102"/>
    </location>
</feature>
<proteinExistence type="predicted"/>
<sequence>EKKKLTDYEVIALGKLLQDVYTGIERILRSQLDTRNIKIKKTENWHKQILLSAQDQSLVSQEQFEAFRNLLLFRHLQIHGYGYMLEEERLRELAEPVVKLCRDFLHNNA</sequence>